<proteinExistence type="predicted"/>
<dbReference type="SUPFAM" id="SSF103481">
    <property type="entry name" value="Multidrug resistance efflux transporter EmrE"/>
    <property type="match status" value="1"/>
</dbReference>
<gene>
    <name evidence="2" type="ORF">KSB_32570</name>
</gene>
<evidence type="ECO:0000313" key="2">
    <source>
        <dbReference type="EMBL" id="GHO54782.1"/>
    </source>
</evidence>
<accession>A0ABQ3UQA5</accession>
<sequence length="114" mass="12459">MIREWLAVPPKWLWFLLLLVAFELIADILAKQFALSGKYAFAVLSIIGFIAANTAWLISLRTGAELGKGAVLFSVLSAIGALIVAYVLYNEKVNIYQVIGLILGVISIAFLSME</sequence>
<organism evidence="2 3">
    <name type="scientific">Ktedonobacter robiniae</name>
    <dbReference type="NCBI Taxonomy" id="2778365"/>
    <lineage>
        <taxon>Bacteria</taxon>
        <taxon>Bacillati</taxon>
        <taxon>Chloroflexota</taxon>
        <taxon>Ktedonobacteria</taxon>
        <taxon>Ktedonobacterales</taxon>
        <taxon>Ktedonobacteraceae</taxon>
        <taxon>Ktedonobacter</taxon>
    </lineage>
</organism>
<evidence type="ECO:0000256" key="1">
    <source>
        <dbReference type="SAM" id="Phobius"/>
    </source>
</evidence>
<feature type="transmembrane region" description="Helical" evidence="1">
    <location>
        <begin position="39"/>
        <end position="58"/>
    </location>
</feature>
<dbReference type="Proteomes" id="UP000654345">
    <property type="component" value="Unassembled WGS sequence"/>
</dbReference>
<reference evidence="2 3" key="1">
    <citation type="journal article" date="2021" name="Int. J. Syst. Evol. Microbiol.">
        <title>Reticulibacter mediterranei gen. nov., sp. nov., within the new family Reticulibacteraceae fam. nov., and Ktedonospora formicarum gen. nov., sp. nov., Ktedonobacter robiniae sp. nov., Dictyobacter formicarum sp. nov. and Dictyobacter arantiisoli sp. nov., belonging to the class Ktedonobacteria.</title>
        <authorList>
            <person name="Yabe S."/>
            <person name="Zheng Y."/>
            <person name="Wang C.M."/>
            <person name="Sakai Y."/>
            <person name="Abe K."/>
            <person name="Yokota A."/>
            <person name="Donadio S."/>
            <person name="Cavaletti L."/>
            <person name="Monciardini P."/>
        </authorList>
    </citation>
    <scope>NUCLEOTIDE SEQUENCE [LARGE SCALE GENOMIC DNA]</scope>
    <source>
        <strain evidence="2 3">SOSP1-30</strain>
    </source>
</reference>
<dbReference type="Gene3D" id="1.10.3730.20">
    <property type="match status" value="1"/>
</dbReference>
<evidence type="ECO:0000313" key="3">
    <source>
        <dbReference type="Proteomes" id="UP000654345"/>
    </source>
</evidence>
<feature type="transmembrane region" description="Helical" evidence="1">
    <location>
        <begin position="95"/>
        <end position="113"/>
    </location>
</feature>
<name>A0ABQ3UQA5_9CHLR</name>
<keyword evidence="3" id="KW-1185">Reference proteome</keyword>
<dbReference type="RefSeq" id="WP_201371453.1">
    <property type="nucleotide sequence ID" value="NZ_BNJG01000001.1"/>
</dbReference>
<keyword evidence="1" id="KW-0812">Transmembrane</keyword>
<keyword evidence="1" id="KW-1133">Transmembrane helix</keyword>
<dbReference type="InterPro" id="IPR037185">
    <property type="entry name" value="EmrE-like"/>
</dbReference>
<evidence type="ECO:0008006" key="4">
    <source>
        <dbReference type="Google" id="ProtNLM"/>
    </source>
</evidence>
<feature type="transmembrane region" description="Helical" evidence="1">
    <location>
        <begin position="70"/>
        <end position="89"/>
    </location>
</feature>
<dbReference type="EMBL" id="BNJG01000001">
    <property type="protein sequence ID" value="GHO54782.1"/>
    <property type="molecule type" value="Genomic_DNA"/>
</dbReference>
<comment type="caution">
    <text evidence="2">The sequence shown here is derived from an EMBL/GenBank/DDBJ whole genome shotgun (WGS) entry which is preliminary data.</text>
</comment>
<protein>
    <recommendedName>
        <fullName evidence="4">EamA domain-containing protein</fullName>
    </recommendedName>
</protein>
<keyword evidence="1" id="KW-0472">Membrane</keyword>
<feature type="transmembrane region" description="Helical" evidence="1">
    <location>
        <begin position="12"/>
        <end position="33"/>
    </location>
</feature>